<dbReference type="SUPFAM" id="SSF51395">
    <property type="entry name" value="FMN-linked oxidoreductases"/>
    <property type="match status" value="1"/>
</dbReference>
<keyword evidence="5" id="KW-0288">FMN</keyword>
<dbReference type="PANTHER" id="PTHR45846:SF1">
    <property type="entry name" value="TRNA-DIHYDROURIDINE(47) SYNTHASE [NAD(P)(+)]-LIKE"/>
    <property type="match status" value="1"/>
</dbReference>
<keyword evidence="4" id="KW-0285">Flavoprotein</keyword>
<dbReference type="eggNOG" id="KOG2333">
    <property type="taxonomic scope" value="Eukaryota"/>
</dbReference>
<dbReference type="EMBL" id="FO082270">
    <property type="protein sequence ID" value="CCO66782.1"/>
    <property type="molecule type" value="Genomic_DNA"/>
</dbReference>
<evidence type="ECO:0000256" key="12">
    <source>
        <dbReference type="ARBA" id="ARBA00049513"/>
    </source>
</evidence>
<comment type="cofactor">
    <cofactor evidence="1">
        <name>FMN</name>
        <dbReference type="ChEBI" id="CHEBI:58210"/>
    </cofactor>
</comment>
<comment type="similarity">
    <text evidence="2">Belongs to the Dus family. Dus3 subfamily.</text>
</comment>
<dbReference type="AlphaFoldDB" id="K8F415"/>
<dbReference type="KEGG" id="bpg:Bathy09g04430"/>
<comment type="catalytic activity">
    <reaction evidence="10">
        <text>a 5,6-dihydrouridine in mRNA + NAD(+) = a uridine in mRNA + NADH + H(+)</text>
        <dbReference type="Rhea" id="RHEA:69851"/>
        <dbReference type="Rhea" id="RHEA-COMP:14658"/>
        <dbReference type="Rhea" id="RHEA-COMP:17789"/>
        <dbReference type="ChEBI" id="CHEBI:15378"/>
        <dbReference type="ChEBI" id="CHEBI:57540"/>
        <dbReference type="ChEBI" id="CHEBI:57945"/>
        <dbReference type="ChEBI" id="CHEBI:65315"/>
        <dbReference type="ChEBI" id="CHEBI:74443"/>
    </reaction>
    <physiologicalReaction direction="right-to-left" evidence="10">
        <dbReference type="Rhea" id="RHEA:69853"/>
    </physiologicalReaction>
</comment>
<dbReference type="STRING" id="41875.K8F415"/>
<dbReference type="Proteomes" id="UP000198341">
    <property type="component" value="Chromosome 9"/>
</dbReference>
<evidence type="ECO:0000259" key="14">
    <source>
        <dbReference type="Pfam" id="PF01207"/>
    </source>
</evidence>
<feature type="compositionally biased region" description="Low complexity" evidence="13">
    <location>
        <begin position="22"/>
        <end position="34"/>
    </location>
</feature>
<dbReference type="GO" id="GO:0050660">
    <property type="term" value="F:flavin adenine dinucleotide binding"/>
    <property type="evidence" value="ECO:0007669"/>
    <property type="project" value="InterPro"/>
</dbReference>
<evidence type="ECO:0000256" key="1">
    <source>
        <dbReference type="ARBA" id="ARBA00001917"/>
    </source>
</evidence>
<evidence type="ECO:0000256" key="7">
    <source>
        <dbReference type="ARBA" id="ARBA00022857"/>
    </source>
</evidence>
<comment type="catalytic activity">
    <reaction evidence="9">
        <text>5,6-dihydrouridine(47) in tRNA + NAD(+) = uridine(47) in tRNA + NADH + H(+)</text>
        <dbReference type="Rhea" id="RHEA:53364"/>
        <dbReference type="Rhea" id="RHEA-COMP:13539"/>
        <dbReference type="Rhea" id="RHEA-COMP:13540"/>
        <dbReference type="ChEBI" id="CHEBI:15378"/>
        <dbReference type="ChEBI" id="CHEBI:57540"/>
        <dbReference type="ChEBI" id="CHEBI:57945"/>
        <dbReference type="ChEBI" id="CHEBI:65315"/>
        <dbReference type="ChEBI" id="CHEBI:74443"/>
        <dbReference type="EC" id="1.3.1.89"/>
    </reaction>
    <physiologicalReaction direction="right-to-left" evidence="9">
        <dbReference type="Rhea" id="RHEA:53366"/>
    </physiologicalReaction>
</comment>
<keyword evidence="7" id="KW-0521">NADP</keyword>
<reference evidence="15 16" key="1">
    <citation type="submission" date="2011-10" db="EMBL/GenBank/DDBJ databases">
        <authorList>
            <person name="Genoscope - CEA"/>
        </authorList>
    </citation>
    <scope>NUCLEOTIDE SEQUENCE [LARGE SCALE GENOMIC DNA]</scope>
    <source>
        <strain evidence="15 16">RCC 1105</strain>
    </source>
</reference>
<accession>K8F415</accession>
<evidence type="ECO:0000313" key="16">
    <source>
        <dbReference type="Proteomes" id="UP000198341"/>
    </source>
</evidence>
<dbReference type="EC" id="1.3.1.89" evidence="3"/>
<evidence type="ECO:0000256" key="3">
    <source>
        <dbReference type="ARBA" id="ARBA00012376"/>
    </source>
</evidence>
<evidence type="ECO:0000256" key="4">
    <source>
        <dbReference type="ARBA" id="ARBA00022630"/>
    </source>
</evidence>
<comment type="catalytic activity">
    <reaction evidence="12">
        <text>5,6-dihydrouridine(47) in tRNA + NADP(+) = uridine(47) in tRNA + NADPH + H(+)</text>
        <dbReference type="Rhea" id="RHEA:53360"/>
        <dbReference type="Rhea" id="RHEA-COMP:13539"/>
        <dbReference type="Rhea" id="RHEA-COMP:13540"/>
        <dbReference type="ChEBI" id="CHEBI:15378"/>
        <dbReference type="ChEBI" id="CHEBI:57783"/>
        <dbReference type="ChEBI" id="CHEBI:58349"/>
        <dbReference type="ChEBI" id="CHEBI:65315"/>
        <dbReference type="ChEBI" id="CHEBI:74443"/>
        <dbReference type="EC" id="1.3.1.89"/>
    </reaction>
    <physiologicalReaction direction="right-to-left" evidence="12">
        <dbReference type="Rhea" id="RHEA:53362"/>
    </physiologicalReaction>
</comment>
<evidence type="ECO:0000256" key="10">
    <source>
        <dbReference type="ARBA" id="ARBA00048342"/>
    </source>
</evidence>
<name>K8F415_9CHLO</name>
<dbReference type="CDD" id="cd02801">
    <property type="entry name" value="DUS_like_FMN"/>
    <property type="match status" value="1"/>
</dbReference>
<dbReference type="InterPro" id="IPR013785">
    <property type="entry name" value="Aldolase_TIM"/>
</dbReference>
<organism evidence="15 16">
    <name type="scientific">Bathycoccus prasinos</name>
    <dbReference type="NCBI Taxonomy" id="41875"/>
    <lineage>
        <taxon>Eukaryota</taxon>
        <taxon>Viridiplantae</taxon>
        <taxon>Chlorophyta</taxon>
        <taxon>Mamiellophyceae</taxon>
        <taxon>Mamiellales</taxon>
        <taxon>Bathycoccaceae</taxon>
        <taxon>Bathycoccus</taxon>
    </lineage>
</organism>
<dbReference type="GeneID" id="19013949"/>
<dbReference type="InterPro" id="IPR035587">
    <property type="entry name" value="DUS-like_FMN-bd"/>
</dbReference>
<evidence type="ECO:0000256" key="9">
    <source>
        <dbReference type="ARBA" id="ARBA00048266"/>
    </source>
</evidence>
<feature type="compositionally biased region" description="Basic residues" evidence="13">
    <location>
        <begin position="35"/>
        <end position="51"/>
    </location>
</feature>
<feature type="region of interest" description="Disordered" evidence="13">
    <location>
        <begin position="18"/>
        <end position="54"/>
    </location>
</feature>
<dbReference type="OrthoDB" id="498058at2759"/>
<dbReference type="GO" id="GO:0102265">
    <property type="term" value="F:tRNA-dihydrouridine47 synthase activity"/>
    <property type="evidence" value="ECO:0007669"/>
    <property type="project" value="UniProtKB-EC"/>
</dbReference>
<proteinExistence type="inferred from homology"/>
<comment type="catalytic activity">
    <reaction evidence="11">
        <text>a 5,6-dihydrouridine in mRNA + NADP(+) = a uridine in mRNA + NADPH + H(+)</text>
        <dbReference type="Rhea" id="RHEA:69855"/>
        <dbReference type="Rhea" id="RHEA-COMP:14658"/>
        <dbReference type="Rhea" id="RHEA-COMP:17789"/>
        <dbReference type="ChEBI" id="CHEBI:15378"/>
        <dbReference type="ChEBI" id="CHEBI:57783"/>
        <dbReference type="ChEBI" id="CHEBI:58349"/>
        <dbReference type="ChEBI" id="CHEBI:65315"/>
        <dbReference type="ChEBI" id="CHEBI:74443"/>
    </reaction>
    <physiologicalReaction direction="right-to-left" evidence="11">
        <dbReference type="Rhea" id="RHEA:69857"/>
    </physiologicalReaction>
</comment>
<dbReference type="Gene3D" id="3.20.20.70">
    <property type="entry name" value="Aldolase class I"/>
    <property type="match status" value="1"/>
</dbReference>
<feature type="compositionally biased region" description="Low complexity" evidence="13">
    <location>
        <begin position="508"/>
        <end position="520"/>
    </location>
</feature>
<evidence type="ECO:0000256" key="8">
    <source>
        <dbReference type="ARBA" id="ARBA00023002"/>
    </source>
</evidence>
<evidence type="ECO:0000313" key="15">
    <source>
        <dbReference type="EMBL" id="CCO66782.1"/>
    </source>
</evidence>
<evidence type="ECO:0000256" key="5">
    <source>
        <dbReference type="ARBA" id="ARBA00022643"/>
    </source>
</evidence>
<dbReference type="GO" id="GO:0003723">
    <property type="term" value="F:RNA binding"/>
    <property type="evidence" value="ECO:0007669"/>
    <property type="project" value="TreeGrafter"/>
</dbReference>
<dbReference type="Pfam" id="PF01207">
    <property type="entry name" value="Dus"/>
    <property type="match status" value="1"/>
</dbReference>
<evidence type="ECO:0000256" key="6">
    <source>
        <dbReference type="ARBA" id="ARBA00022694"/>
    </source>
</evidence>
<keyword evidence="16" id="KW-1185">Reference proteome</keyword>
<keyword evidence="6" id="KW-0819">tRNA processing</keyword>
<protein>
    <recommendedName>
        <fullName evidence="3">tRNA-dihydrouridine(47) synthase [NAD(P)(+)]</fullName>
        <ecNumber evidence="3">1.3.1.89</ecNumber>
    </recommendedName>
</protein>
<evidence type="ECO:0000256" key="11">
    <source>
        <dbReference type="ARBA" id="ARBA00049447"/>
    </source>
</evidence>
<dbReference type="RefSeq" id="XP_007511222.1">
    <property type="nucleotide sequence ID" value="XM_007511160.1"/>
</dbReference>
<gene>
    <name evidence="15" type="ORF">Bathy09g04430</name>
</gene>
<keyword evidence="8" id="KW-0560">Oxidoreductase</keyword>
<feature type="domain" description="DUS-like FMN-binding" evidence="14">
    <location>
        <begin position="148"/>
        <end position="375"/>
    </location>
</feature>
<dbReference type="InterPro" id="IPR018517">
    <property type="entry name" value="tRNA_hU_synthase_CS"/>
</dbReference>
<dbReference type="PANTHER" id="PTHR45846">
    <property type="entry name" value="TRNA-DIHYDROURIDINE(47) SYNTHASE [NAD(P)(+)]-LIKE"/>
    <property type="match status" value="1"/>
</dbReference>
<feature type="region of interest" description="Disordered" evidence="13">
    <location>
        <begin position="507"/>
        <end position="530"/>
    </location>
</feature>
<sequence length="530" mass="59762">MSSPPSRCLAKTAFAASRRRVPAAAADGFSSSFSKSRRHHHHHNHHHHRGKTNNNTVILMMKANGGSSSSFFFSSNAKPAATTTTTVGEDDDEEEHRENEETKEKKPKPPHFDGRNFRKKREEVDDYKLVTEEEKTRLREKVINHLWLAPLTKGGNLPFRRLCATFEAKVLVSEMSYARFLNRGNPVEKTHLRRHDSEEIFGAQIATNIIEEGVRSARMAYEFNADFVDLNCGCPTHEVTKRGLGARLLRKPAKLAKLVEGLANGSPLPLSVKIRLGVEDDKPALKLAEEIENAGASVLIVHGRTKEQRYTKSANWNLIGEIKSRSKIPIIGNGDILTWYEARDKMALSGVDGAMTGRGALIKPWIFKEFYTNTSIEFTAKERIELVYFKLTTFMKEYFGADAIGKKRFDLFMPWHIGFFCRYRPLDEAVYREKAKLNPLLQTRLDIALENEGRIEDLEPLERLLRCVSEEAHADIAEILFQSETSEDAIEKLTRVAESSKLAEYELSVSSSSSSSSGRESSGDVDDMRG</sequence>
<feature type="compositionally biased region" description="Basic and acidic residues" evidence="13">
    <location>
        <begin position="110"/>
        <end position="119"/>
    </location>
</feature>
<dbReference type="PROSITE" id="PS01136">
    <property type="entry name" value="UPF0034"/>
    <property type="match status" value="1"/>
</dbReference>
<evidence type="ECO:0000256" key="13">
    <source>
        <dbReference type="SAM" id="MobiDB-lite"/>
    </source>
</evidence>
<evidence type="ECO:0000256" key="2">
    <source>
        <dbReference type="ARBA" id="ARBA00005451"/>
    </source>
</evidence>
<feature type="region of interest" description="Disordered" evidence="13">
    <location>
        <begin position="80"/>
        <end position="119"/>
    </location>
</feature>